<comment type="similarity">
    <text evidence="7">Belongs to the phospholipase A2 family.</text>
</comment>
<protein>
    <recommendedName>
        <fullName evidence="8">Phospholipase A2</fullName>
        <ecNumber evidence="8">3.1.1.4</ecNumber>
    </recommendedName>
</protein>
<dbReference type="GO" id="GO:0016042">
    <property type="term" value="P:lipid catabolic process"/>
    <property type="evidence" value="ECO:0007669"/>
    <property type="project" value="InterPro"/>
</dbReference>
<dbReference type="EMBL" id="JARAKH010000004">
    <property type="protein sequence ID" value="KAK8404576.1"/>
    <property type="molecule type" value="Genomic_DNA"/>
</dbReference>
<evidence type="ECO:0000256" key="8">
    <source>
        <dbReference type="RuleBase" id="RU361236"/>
    </source>
</evidence>
<keyword evidence="3 6" id="KW-1015">Disulfide bond</keyword>
<reference evidence="10 11" key="1">
    <citation type="submission" date="2023-03" db="EMBL/GenBank/DDBJ databases">
        <title>High-quality genome of Scylla paramamosain provides insights in environmental adaptation.</title>
        <authorList>
            <person name="Zhang L."/>
        </authorList>
    </citation>
    <scope>NUCLEOTIDE SEQUENCE [LARGE SCALE GENOMIC DNA]</scope>
    <source>
        <strain evidence="10">LZ_2023a</strain>
        <tissue evidence="10">Muscle</tissue>
    </source>
</reference>
<keyword evidence="8" id="KW-0732">Signal</keyword>
<dbReference type="EC" id="3.1.1.4" evidence="8"/>
<accession>A0AAW0UX06</accession>
<evidence type="ECO:0000259" key="9">
    <source>
        <dbReference type="SMART" id="SM00085"/>
    </source>
</evidence>
<dbReference type="InterPro" id="IPR036444">
    <property type="entry name" value="PLipase_A2_dom_sf"/>
</dbReference>
<dbReference type="PANTHER" id="PTHR11716">
    <property type="entry name" value="PHOSPHOLIPASE A2 FAMILY MEMBER"/>
    <property type="match status" value="1"/>
</dbReference>
<dbReference type="GO" id="GO:0050482">
    <property type="term" value="P:arachidonate secretion"/>
    <property type="evidence" value="ECO:0007669"/>
    <property type="project" value="InterPro"/>
</dbReference>
<dbReference type="InterPro" id="IPR001211">
    <property type="entry name" value="PLA2"/>
</dbReference>
<dbReference type="SMART" id="SM00085">
    <property type="entry name" value="PA2c"/>
    <property type="match status" value="1"/>
</dbReference>
<feature type="active site" evidence="4">
    <location>
        <position position="140"/>
    </location>
</feature>
<keyword evidence="2 8" id="KW-0964">Secreted</keyword>
<dbReference type="AlphaFoldDB" id="A0AAW0UX06"/>
<evidence type="ECO:0000313" key="10">
    <source>
        <dbReference type="EMBL" id="KAK8404575.1"/>
    </source>
</evidence>
<evidence type="ECO:0000256" key="6">
    <source>
        <dbReference type="PIRSR" id="PIRSR601211-3"/>
    </source>
</evidence>
<dbReference type="PRINTS" id="PR00389">
    <property type="entry name" value="PHPHLIPASEA2"/>
</dbReference>
<dbReference type="EMBL" id="JARAKH010000004">
    <property type="protein sequence ID" value="KAK8404575.1"/>
    <property type="molecule type" value="Genomic_DNA"/>
</dbReference>
<evidence type="ECO:0000313" key="11">
    <source>
        <dbReference type="Proteomes" id="UP001487740"/>
    </source>
</evidence>
<comment type="cofactor">
    <cofactor evidence="5">
        <name>Ca(2+)</name>
        <dbReference type="ChEBI" id="CHEBI:29108"/>
    </cofactor>
    <text evidence="5">Binds 1 Ca(2+) ion per subunit.</text>
</comment>
<dbReference type="PROSITE" id="PS00118">
    <property type="entry name" value="PA2_HIS"/>
    <property type="match status" value="1"/>
</dbReference>
<feature type="signal peptide" evidence="8">
    <location>
        <begin position="1"/>
        <end position="27"/>
    </location>
</feature>
<dbReference type="GO" id="GO:0005576">
    <property type="term" value="C:extracellular region"/>
    <property type="evidence" value="ECO:0007669"/>
    <property type="project" value="UniProtKB-SubCell"/>
</dbReference>
<evidence type="ECO:0000256" key="7">
    <source>
        <dbReference type="RuleBase" id="RU003654"/>
    </source>
</evidence>
<gene>
    <name evidence="10" type="ORF">O3P69_007675</name>
</gene>
<feature type="disulfide bond" evidence="6">
    <location>
        <begin position="102"/>
        <end position="132"/>
    </location>
</feature>
<feature type="active site" evidence="4">
    <location>
        <position position="90"/>
    </location>
</feature>
<evidence type="ECO:0000256" key="4">
    <source>
        <dbReference type="PIRSR" id="PIRSR601211-1"/>
    </source>
</evidence>
<evidence type="ECO:0000256" key="5">
    <source>
        <dbReference type="PIRSR" id="PIRSR601211-2"/>
    </source>
</evidence>
<name>A0AAW0UX06_SCYPA</name>
<keyword evidence="11" id="KW-1185">Reference proteome</keyword>
<evidence type="ECO:0000256" key="2">
    <source>
        <dbReference type="ARBA" id="ARBA00022525"/>
    </source>
</evidence>
<comment type="subcellular location">
    <subcellularLocation>
        <location evidence="1 8">Secreted</location>
    </subcellularLocation>
</comment>
<organism evidence="10 11">
    <name type="scientific">Scylla paramamosain</name>
    <name type="common">Mud crab</name>
    <dbReference type="NCBI Taxonomy" id="85552"/>
    <lineage>
        <taxon>Eukaryota</taxon>
        <taxon>Metazoa</taxon>
        <taxon>Ecdysozoa</taxon>
        <taxon>Arthropoda</taxon>
        <taxon>Crustacea</taxon>
        <taxon>Multicrustacea</taxon>
        <taxon>Malacostraca</taxon>
        <taxon>Eumalacostraca</taxon>
        <taxon>Eucarida</taxon>
        <taxon>Decapoda</taxon>
        <taxon>Pleocyemata</taxon>
        <taxon>Brachyura</taxon>
        <taxon>Eubrachyura</taxon>
        <taxon>Portunoidea</taxon>
        <taxon>Portunidae</taxon>
        <taxon>Portuninae</taxon>
        <taxon>Scylla</taxon>
    </lineage>
</organism>
<comment type="catalytic activity">
    <reaction evidence="8">
        <text>a 1,2-diacyl-sn-glycero-3-phosphocholine + H2O = a 1-acyl-sn-glycero-3-phosphocholine + a fatty acid + H(+)</text>
        <dbReference type="Rhea" id="RHEA:15801"/>
        <dbReference type="ChEBI" id="CHEBI:15377"/>
        <dbReference type="ChEBI" id="CHEBI:15378"/>
        <dbReference type="ChEBI" id="CHEBI:28868"/>
        <dbReference type="ChEBI" id="CHEBI:57643"/>
        <dbReference type="ChEBI" id="CHEBI:58168"/>
        <dbReference type="EC" id="3.1.1.4"/>
    </reaction>
</comment>
<feature type="disulfide bond" evidence="6">
    <location>
        <begin position="86"/>
        <end position="146"/>
    </location>
</feature>
<dbReference type="GO" id="GO:0047498">
    <property type="term" value="F:calcium-dependent phospholipase A2 activity"/>
    <property type="evidence" value="ECO:0007669"/>
    <property type="project" value="TreeGrafter"/>
</dbReference>
<keyword evidence="5 8" id="KW-0106">Calcium</keyword>
<evidence type="ECO:0000256" key="1">
    <source>
        <dbReference type="ARBA" id="ARBA00004613"/>
    </source>
</evidence>
<feature type="disulfide bond" evidence="6">
    <location>
        <begin position="70"/>
        <end position="87"/>
    </location>
</feature>
<feature type="binding site" evidence="5">
    <location>
        <position position="91"/>
    </location>
    <ligand>
        <name>Ca(2+)</name>
        <dbReference type="ChEBI" id="CHEBI:29108"/>
    </ligand>
</feature>
<dbReference type="GO" id="GO:0006644">
    <property type="term" value="P:phospholipid metabolic process"/>
    <property type="evidence" value="ECO:0007669"/>
    <property type="project" value="InterPro"/>
</dbReference>
<evidence type="ECO:0000256" key="3">
    <source>
        <dbReference type="ARBA" id="ARBA00023157"/>
    </source>
</evidence>
<dbReference type="PANTHER" id="PTHR11716:SF51">
    <property type="entry name" value="PHOSPHOLIPASE A2"/>
    <property type="match status" value="1"/>
</dbReference>
<dbReference type="GO" id="GO:0005509">
    <property type="term" value="F:calcium ion binding"/>
    <property type="evidence" value="ECO:0007669"/>
    <property type="project" value="InterPro"/>
</dbReference>
<keyword evidence="5" id="KW-0479">Metal-binding</keyword>
<feature type="chain" id="PRO_5044523144" description="Phospholipase A2" evidence="8">
    <location>
        <begin position="28"/>
        <end position="166"/>
    </location>
</feature>
<keyword evidence="8" id="KW-0378">Hydrolase</keyword>
<keyword evidence="8" id="KW-0443">Lipid metabolism</keyword>
<sequence>MSDKFPLLSFLLRLVFVTLLCFCAVEGRSRRDINTSHLSRNRRSIGQFGDMIRLATQREALLYNNYGNHCGTQSGDRPVVDEVDRCCRTHDRCYDTIKAGVCSSSWFGPGFVRYSWSWNGTHLLCGADNLGCRAAACECDAAAASCFARHPWNAQHKKASIWDFLA</sequence>
<dbReference type="Gene3D" id="1.20.90.10">
    <property type="entry name" value="Phospholipase A2 domain"/>
    <property type="match status" value="1"/>
</dbReference>
<dbReference type="GO" id="GO:0005543">
    <property type="term" value="F:phospholipid binding"/>
    <property type="evidence" value="ECO:0007669"/>
    <property type="project" value="TreeGrafter"/>
</dbReference>
<feature type="domain" description="Phospholipase A2-like central" evidence="9">
    <location>
        <begin position="44"/>
        <end position="166"/>
    </location>
</feature>
<dbReference type="Pfam" id="PF00068">
    <property type="entry name" value="Phospholip_A2_1"/>
    <property type="match status" value="1"/>
</dbReference>
<feature type="disulfide bond" evidence="6">
    <location>
        <begin position="93"/>
        <end position="139"/>
    </location>
</feature>
<feature type="disulfide bond" evidence="6">
    <location>
        <begin position="125"/>
        <end position="137"/>
    </location>
</feature>
<proteinExistence type="inferred from homology"/>
<dbReference type="SUPFAM" id="SSF48619">
    <property type="entry name" value="Phospholipase A2, PLA2"/>
    <property type="match status" value="1"/>
</dbReference>
<feature type="binding site" evidence="5">
    <location>
        <position position="71"/>
    </location>
    <ligand>
        <name>Ca(2+)</name>
        <dbReference type="ChEBI" id="CHEBI:29108"/>
    </ligand>
</feature>
<dbReference type="Proteomes" id="UP001487740">
    <property type="component" value="Unassembled WGS sequence"/>
</dbReference>
<dbReference type="InterPro" id="IPR016090">
    <property type="entry name" value="PLA2-like_dom"/>
</dbReference>
<dbReference type="InterPro" id="IPR033113">
    <property type="entry name" value="PLA2_histidine"/>
</dbReference>
<comment type="caution">
    <text evidence="10">The sequence shown here is derived from an EMBL/GenBank/DDBJ whole genome shotgun (WGS) entry which is preliminary data.</text>
</comment>